<accession>A0A2S6NEB3</accession>
<organism evidence="1 2">
    <name type="scientific">Rhodoblastus sphagnicola</name>
    <dbReference type="NCBI Taxonomy" id="333368"/>
    <lineage>
        <taxon>Bacteria</taxon>
        <taxon>Pseudomonadati</taxon>
        <taxon>Pseudomonadota</taxon>
        <taxon>Alphaproteobacteria</taxon>
        <taxon>Hyphomicrobiales</taxon>
        <taxon>Rhodoblastaceae</taxon>
        <taxon>Rhodoblastus</taxon>
    </lineage>
</organism>
<gene>
    <name evidence="1" type="ORF">CCR94_03190</name>
</gene>
<reference evidence="1 2" key="1">
    <citation type="journal article" date="2018" name="Arch. Microbiol.">
        <title>New insights into the metabolic potential of the phototrophic purple bacterium Rhodopila globiformis DSM 161(T) from its draft genome sequence and evidence for a vanadium-dependent nitrogenase.</title>
        <authorList>
            <person name="Imhoff J.F."/>
            <person name="Rahn T."/>
            <person name="Kunzel S."/>
            <person name="Neulinger S.C."/>
        </authorList>
    </citation>
    <scope>NUCLEOTIDE SEQUENCE [LARGE SCALE GENOMIC DNA]</scope>
    <source>
        <strain evidence="1 2">DSM 16996</strain>
    </source>
</reference>
<dbReference type="SUPFAM" id="SSF53300">
    <property type="entry name" value="vWA-like"/>
    <property type="match status" value="1"/>
</dbReference>
<keyword evidence="2" id="KW-1185">Reference proteome</keyword>
<dbReference type="PROSITE" id="PS50234">
    <property type="entry name" value="VWFA"/>
    <property type="match status" value="1"/>
</dbReference>
<protein>
    <submittedName>
        <fullName evidence="1">VWA domain-containing protein</fullName>
    </submittedName>
</protein>
<proteinExistence type="predicted"/>
<dbReference type="Pfam" id="PF13519">
    <property type="entry name" value="VWA_2"/>
    <property type="match status" value="1"/>
</dbReference>
<dbReference type="AlphaFoldDB" id="A0A2S6NEB3"/>
<dbReference type="Proteomes" id="UP000239089">
    <property type="component" value="Unassembled WGS sequence"/>
</dbReference>
<dbReference type="Gene3D" id="3.40.50.410">
    <property type="entry name" value="von Willebrand factor, type A domain"/>
    <property type="match status" value="1"/>
</dbReference>
<name>A0A2S6NEB3_9HYPH</name>
<dbReference type="OrthoDB" id="6206554at2"/>
<dbReference type="RefSeq" id="WP_104506436.1">
    <property type="nucleotide sequence ID" value="NZ_JACIGC010000022.1"/>
</dbReference>
<evidence type="ECO:0000313" key="1">
    <source>
        <dbReference type="EMBL" id="PPQ32995.1"/>
    </source>
</evidence>
<dbReference type="InterPro" id="IPR036465">
    <property type="entry name" value="vWFA_dom_sf"/>
</dbReference>
<sequence length="334" mass="35588">MIALGFDTPDIFWLAPLAAAPLAFSPLRIRKTAAIAAVPEDRLSAAIAVVLRIAGCAAIAALLVGVAGPYRTGALVDHIGEGAEIVFLIDRSASMNENFAGRAPSGDEQSKARAATQVLRDFVAGPRKDLAGVVGFSTSPMLVVPITDRREAIQAAFAAAARPGLDHTNIGRGLAMALAMFRADESGRSRALVLVSDGAAVIDPHLQTDLRADFKKAGVRLYWLFLRTEGNARLHDIPESGADTPQAAPERHLDLFFQSLGQPYRAFEAESPEQVHAAVEQIDRLERRPVLFTEIAPRQDLSTPVFTLAVLAILVLTLAKLAEIPAPVRRGGAS</sequence>
<comment type="caution">
    <text evidence="1">The sequence shown here is derived from an EMBL/GenBank/DDBJ whole genome shotgun (WGS) entry which is preliminary data.</text>
</comment>
<dbReference type="InterPro" id="IPR002035">
    <property type="entry name" value="VWF_A"/>
</dbReference>
<dbReference type="EMBL" id="NHSJ01000031">
    <property type="protein sequence ID" value="PPQ32995.1"/>
    <property type="molecule type" value="Genomic_DNA"/>
</dbReference>
<dbReference type="SMART" id="SM00327">
    <property type="entry name" value="VWA"/>
    <property type="match status" value="1"/>
</dbReference>
<dbReference type="CDD" id="cd00198">
    <property type="entry name" value="vWFA"/>
    <property type="match status" value="1"/>
</dbReference>
<evidence type="ECO:0000313" key="2">
    <source>
        <dbReference type="Proteomes" id="UP000239089"/>
    </source>
</evidence>